<dbReference type="Gene3D" id="2.60.40.230">
    <property type="entry name" value="Neocarzinostatin-like"/>
    <property type="match status" value="1"/>
</dbReference>
<accession>A0A919PYN4</accession>
<keyword evidence="2" id="KW-0929">Antimicrobial</keyword>
<feature type="transmembrane region" description="Helical" evidence="6">
    <location>
        <begin position="172"/>
        <end position="192"/>
    </location>
</feature>
<proteinExistence type="inferred from homology"/>
<dbReference type="AlphaFoldDB" id="A0A919PYN4"/>
<evidence type="ECO:0000256" key="3">
    <source>
        <dbReference type="ARBA" id="ARBA00023022"/>
    </source>
</evidence>
<reference evidence="8" key="1">
    <citation type="submission" date="2021-01" db="EMBL/GenBank/DDBJ databases">
        <title>Whole genome shotgun sequence of Dactylosporangium siamense NBRC 106093.</title>
        <authorList>
            <person name="Komaki H."/>
            <person name="Tamura T."/>
        </authorList>
    </citation>
    <scope>NUCLEOTIDE SEQUENCE</scope>
    <source>
        <strain evidence="8">NBRC 106093</strain>
    </source>
</reference>
<evidence type="ECO:0000256" key="5">
    <source>
        <dbReference type="ARBA" id="ARBA00023157"/>
    </source>
</evidence>
<keyword evidence="6" id="KW-1133">Transmembrane helix</keyword>
<keyword evidence="9" id="KW-1185">Reference proteome</keyword>
<dbReference type="EMBL" id="BONQ01000138">
    <property type="protein sequence ID" value="GIG50720.1"/>
    <property type="molecule type" value="Genomic_DNA"/>
</dbReference>
<dbReference type="Proteomes" id="UP000660611">
    <property type="component" value="Unassembled WGS sequence"/>
</dbReference>
<dbReference type="InterPro" id="IPR002186">
    <property type="entry name" value="Neocarzinostatin_fam"/>
</dbReference>
<evidence type="ECO:0000256" key="4">
    <source>
        <dbReference type="ARBA" id="ARBA00023125"/>
    </source>
</evidence>
<keyword evidence="6" id="KW-0812">Transmembrane</keyword>
<keyword evidence="4" id="KW-0238">DNA-binding</keyword>
<evidence type="ECO:0000256" key="2">
    <source>
        <dbReference type="ARBA" id="ARBA00022529"/>
    </source>
</evidence>
<dbReference type="RefSeq" id="WP_203852360.1">
    <property type="nucleotide sequence ID" value="NZ_BAAAVW010000014.1"/>
</dbReference>
<comment type="similarity">
    <text evidence="1">Belongs to the neocarzinostatin family.</text>
</comment>
<evidence type="ECO:0000256" key="7">
    <source>
        <dbReference type="SAM" id="SignalP"/>
    </source>
</evidence>
<organism evidence="8 9">
    <name type="scientific">Dactylosporangium siamense</name>
    <dbReference type="NCBI Taxonomy" id="685454"/>
    <lineage>
        <taxon>Bacteria</taxon>
        <taxon>Bacillati</taxon>
        <taxon>Actinomycetota</taxon>
        <taxon>Actinomycetes</taxon>
        <taxon>Micromonosporales</taxon>
        <taxon>Micromonosporaceae</taxon>
        <taxon>Dactylosporangium</taxon>
    </lineage>
</organism>
<dbReference type="NCBIfam" id="TIGR01167">
    <property type="entry name" value="LPXTG_anchor"/>
    <property type="match status" value="1"/>
</dbReference>
<keyword evidence="3" id="KW-0044">Antibiotic</keyword>
<evidence type="ECO:0000256" key="6">
    <source>
        <dbReference type="SAM" id="Phobius"/>
    </source>
</evidence>
<dbReference type="InterPro" id="IPR027273">
    <property type="entry name" value="Neocarzinostatin-like"/>
</dbReference>
<feature type="chain" id="PRO_5036747905" description="LPXTG cell wall anchor domain-containing protein" evidence="7">
    <location>
        <begin position="30"/>
        <end position="205"/>
    </location>
</feature>
<evidence type="ECO:0000313" key="8">
    <source>
        <dbReference type="EMBL" id="GIG50720.1"/>
    </source>
</evidence>
<protein>
    <recommendedName>
        <fullName evidence="10">LPXTG cell wall anchor domain-containing protein</fullName>
    </recommendedName>
</protein>
<dbReference type="GO" id="GO:0042742">
    <property type="term" value="P:defense response to bacterium"/>
    <property type="evidence" value="ECO:0007669"/>
    <property type="project" value="UniProtKB-KW"/>
</dbReference>
<name>A0A919PYN4_9ACTN</name>
<keyword evidence="7" id="KW-0732">Signal</keyword>
<dbReference type="Pfam" id="PF00960">
    <property type="entry name" value="Neocarzinostat"/>
    <property type="match status" value="1"/>
</dbReference>
<gene>
    <name evidence="8" type="ORF">Dsi01nite_087610</name>
</gene>
<evidence type="ECO:0000256" key="1">
    <source>
        <dbReference type="ARBA" id="ARBA00010648"/>
    </source>
</evidence>
<evidence type="ECO:0000313" key="9">
    <source>
        <dbReference type="Proteomes" id="UP000660611"/>
    </source>
</evidence>
<sequence length="205" mass="20344">MQRRIPTLAVLVTAALAGIVPLGAAPAWAAPTLTVSKTTGLTDGASVTVGGSGFTPNLKQIAVGQCIEEVKGPTDCNLAGGSQFVNADAAGKLPTVTLKLAQKFGTFDCTKRTCVIAAQILPSGGNAGEIAANKASVKLTFGAAAAATTTQAAAATTEPTALPKTGPGDEPFVVLLAGSALLTVGVGLLVVLPARRRRARAAEGV</sequence>
<comment type="caution">
    <text evidence="8">The sequence shown here is derived from an EMBL/GenBank/DDBJ whole genome shotgun (WGS) entry which is preliminary data.</text>
</comment>
<dbReference type="GO" id="GO:0003677">
    <property type="term" value="F:DNA binding"/>
    <property type="evidence" value="ECO:0007669"/>
    <property type="project" value="UniProtKB-KW"/>
</dbReference>
<feature type="signal peptide" evidence="7">
    <location>
        <begin position="1"/>
        <end position="29"/>
    </location>
</feature>
<keyword evidence="5" id="KW-1015">Disulfide bond</keyword>
<keyword evidence="6" id="KW-0472">Membrane</keyword>
<dbReference type="SUPFAM" id="SSF49319">
    <property type="entry name" value="Actinoxanthin-like"/>
    <property type="match status" value="1"/>
</dbReference>
<evidence type="ECO:0008006" key="10">
    <source>
        <dbReference type="Google" id="ProtNLM"/>
    </source>
</evidence>